<dbReference type="EMBL" id="ON529850">
    <property type="protein sequence ID" value="UTC28181.1"/>
    <property type="molecule type" value="Genomic_DNA"/>
</dbReference>
<evidence type="ECO:0000256" key="1">
    <source>
        <dbReference type="SAM" id="MobiDB-lite"/>
    </source>
</evidence>
<name>A0A9E7N1J8_9CAUD</name>
<accession>A0A9E7N1J8</accession>
<keyword evidence="3" id="KW-1185">Reference proteome</keyword>
<reference evidence="2" key="1">
    <citation type="submission" date="2022-04" db="EMBL/GenBank/DDBJ databases">
        <authorList>
            <person name="Friedrich I."/>
            <person name="Schneider D."/>
            <person name="Poehlein A."/>
            <person name="Hertel R."/>
            <person name="Daniel R."/>
        </authorList>
    </citation>
    <scope>NUCLEOTIDE SEQUENCE</scope>
</reference>
<protein>
    <submittedName>
        <fullName evidence="2">Uncharacterized protein</fullName>
    </submittedName>
</protein>
<feature type="region of interest" description="Disordered" evidence="1">
    <location>
        <begin position="53"/>
        <end position="74"/>
    </location>
</feature>
<sequence>MAPITPQAVEAQIDVIYAALVAAEAAHPNSPELKTLHDRLYEARQMAVQHFELEPTIGQRSGGGEKTDPVVTQN</sequence>
<evidence type="ECO:0000313" key="2">
    <source>
        <dbReference type="EMBL" id="UTC28181.1"/>
    </source>
</evidence>
<dbReference type="Proteomes" id="UP001055634">
    <property type="component" value="Segment"/>
</dbReference>
<gene>
    <name evidence="2" type="ORF">GURKE_01500</name>
</gene>
<proteinExistence type="predicted"/>
<evidence type="ECO:0000313" key="3">
    <source>
        <dbReference type="Proteomes" id="UP001055634"/>
    </source>
</evidence>
<organism evidence="2 3">
    <name type="scientific">Brevundimonas phage vB_BpoS-Gurke</name>
    <dbReference type="NCBI Taxonomy" id="2948599"/>
    <lineage>
        <taxon>Viruses</taxon>
        <taxon>Duplodnaviria</taxon>
        <taxon>Heunggongvirae</taxon>
        <taxon>Uroviricota</taxon>
        <taxon>Caudoviricetes</taxon>
        <taxon>Jeanschmidtviridae</taxon>
        <taxon>Kikimoravirus</taxon>
        <taxon>Kikimoravirus gurke</taxon>
    </lineage>
</organism>